<dbReference type="Proteomes" id="UP000261174">
    <property type="component" value="Unassembled WGS sequence"/>
</dbReference>
<dbReference type="Pfam" id="PF17127">
    <property type="entry name" value="DUF5106"/>
    <property type="match status" value="1"/>
</dbReference>
<dbReference type="PROSITE" id="PS00194">
    <property type="entry name" value="THIOREDOXIN_1"/>
    <property type="match status" value="1"/>
</dbReference>
<comment type="subcellular location">
    <subcellularLocation>
        <location evidence="1">Cell envelope</location>
    </subcellularLocation>
</comment>
<feature type="domain" description="Thioredoxin" evidence="5">
    <location>
        <begin position="347"/>
        <end position="489"/>
    </location>
</feature>
<dbReference type="InterPro" id="IPR050553">
    <property type="entry name" value="Thioredoxin_ResA/DsbE_sf"/>
</dbReference>
<name>A0A3E1P643_9BACT</name>
<dbReference type="Pfam" id="PF00578">
    <property type="entry name" value="AhpC-TSA"/>
    <property type="match status" value="1"/>
</dbReference>
<dbReference type="EMBL" id="QTJV01000002">
    <property type="protein sequence ID" value="RFM35663.1"/>
    <property type="molecule type" value="Genomic_DNA"/>
</dbReference>
<organism evidence="6 7">
    <name type="scientific">Chitinophaga silvisoli</name>
    <dbReference type="NCBI Taxonomy" id="2291814"/>
    <lineage>
        <taxon>Bacteria</taxon>
        <taxon>Pseudomonadati</taxon>
        <taxon>Bacteroidota</taxon>
        <taxon>Chitinophagia</taxon>
        <taxon>Chitinophagales</taxon>
        <taxon>Chitinophagaceae</taxon>
        <taxon>Chitinophaga</taxon>
    </lineage>
</organism>
<evidence type="ECO:0000256" key="2">
    <source>
        <dbReference type="ARBA" id="ARBA00022748"/>
    </source>
</evidence>
<dbReference type="InterPro" id="IPR036249">
    <property type="entry name" value="Thioredoxin-like_sf"/>
</dbReference>
<keyword evidence="4" id="KW-0676">Redox-active center</keyword>
<dbReference type="InterPro" id="IPR017937">
    <property type="entry name" value="Thioredoxin_CS"/>
</dbReference>
<sequence>MWEGRGVVFFKFLILGYIYINRCPMHKLMILLAFVFAAMQLQAQNGYKITVQLKQYKGGMMYLAQYMGKKTYMADSAMLNEQGVAVLQGKEALPGGIYLVVFPGKTRYFEMLLDSKQENFSVSADTSDLINKLIYKGSPENELFVEYNKFLSKDVGVLNKEAQALLAKHTAADTAGARKIQAELGKKLQAYRSEVVSKHPESLLAGIFKMMKDPEVPPRPAGADSTFEYRYFRTHYWDNTNLSDGRLARTPVLEDKLNRYFTQLVPLDPDSINVAADELIEKTRKDKENFKFVVWWLTSTYETSPYMGMDAVFVHLVEKYYVAGDAYWLNDEQLNKVISRAYAIAPNLIGQQAPPLEVKDSGMKPLSLYTTKGKYTVLVFWDPTCGHCKIEVPKLDSAYNASWKSKGVTMIGFKTEGTKEQWEQFIHDNHLNGWIHAWDPDAQSNYRRLYDVYSTPVVYLLDEKKKIIAKRLGVEQLSDVIERIDSKGKTAKQ</sequence>
<dbReference type="GO" id="GO:0016209">
    <property type="term" value="F:antioxidant activity"/>
    <property type="evidence" value="ECO:0007669"/>
    <property type="project" value="InterPro"/>
</dbReference>
<dbReference type="Pfam" id="PF14289">
    <property type="entry name" value="DUF4369"/>
    <property type="match status" value="1"/>
</dbReference>
<dbReference type="PANTHER" id="PTHR42852">
    <property type="entry name" value="THIOL:DISULFIDE INTERCHANGE PROTEIN DSBE"/>
    <property type="match status" value="1"/>
</dbReference>
<protein>
    <submittedName>
        <fullName evidence="6">DUF5106 domain-containing protein</fullName>
    </submittedName>
</protein>
<dbReference type="InterPro" id="IPR000866">
    <property type="entry name" value="AhpC/TSA"/>
</dbReference>
<reference evidence="6 7" key="1">
    <citation type="submission" date="2018-08" db="EMBL/GenBank/DDBJ databases">
        <title>Chitinophaga sp. K20C18050901, a novel bacterium isolated from forest soil.</title>
        <authorList>
            <person name="Wang C."/>
        </authorList>
    </citation>
    <scope>NUCLEOTIDE SEQUENCE [LARGE SCALE GENOMIC DNA]</scope>
    <source>
        <strain evidence="6 7">K20C18050901</strain>
    </source>
</reference>
<dbReference type="InterPro" id="IPR013766">
    <property type="entry name" value="Thioredoxin_domain"/>
</dbReference>
<evidence type="ECO:0000313" key="7">
    <source>
        <dbReference type="Proteomes" id="UP000261174"/>
    </source>
</evidence>
<evidence type="ECO:0000313" key="6">
    <source>
        <dbReference type="EMBL" id="RFM35663.1"/>
    </source>
</evidence>
<dbReference type="CDD" id="cd02966">
    <property type="entry name" value="TlpA_like_family"/>
    <property type="match status" value="1"/>
</dbReference>
<dbReference type="Gene3D" id="3.40.30.10">
    <property type="entry name" value="Glutaredoxin"/>
    <property type="match status" value="1"/>
</dbReference>
<proteinExistence type="predicted"/>
<dbReference type="GO" id="GO:0030313">
    <property type="term" value="C:cell envelope"/>
    <property type="evidence" value="ECO:0007669"/>
    <property type="project" value="UniProtKB-SubCell"/>
</dbReference>
<dbReference type="GO" id="GO:0016491">
    <property type="term" value="F:oxidoreductase activity"/>
    <property type="evidence" value="ECO:0007669"/>
    <property type="project" value="InterPro"/>
</dbReference>
<dbReference type="SUPFAM" id="SSF52833">
    <property type="entry name" value="Thioredoxin-like"/>
    <property type="match status" value="1"/>
</dbReference>
<dbReference type="GO" id="GO:0017004">
    <property type="term" value="P:cytochrome complex assembly"/>
    <property type="evidence" value="ECO:0007669"/>
    <property type="project" value="UniProtKB-KW"/>
</dbReference>
<dbReference type="PANTHER" id="PTHR42852:SF6">
    <property type="entry name" value="THIOL:DISULFIDE INTERCHANGE PROTEIN DSBE"/>
    <property type="match status" value="1"/>
</dbReference>
<gene>
    <name evidence="6" type="ORF">DXN04_09830</name>
</gene>
<accession>A0A3E1P643</accession>
<keyword evidence="7" id="KW-1185">Reference proteome</keyword>
<evidence type="ECO:0000256" key="1">
    <source>
        <dbReference type="ARBA" id="ARBA00004196"/>
    </source>
</evidence>
<evidence type="ECO:0000256" key="4">
    <source>
        <dbReference type="ARBA" id="ARBA00023284"/>
    </source>
</evidence>
<dbReference type="InterPro" id="IPR033395">
    <property type="entry name" value="DUF5106"/>
</dbReference>
<keyword evidence="3" id="KW-1015">Disulfide bond</keyword>
<dbReference type="AlphaFoldDB" id="A0A3E1P643"/>
<evidence type="ECO:0000256" key="3">
    <source>
        <dbReference type="ARBA" id="ARBA00023157"/>
    </source>
</evidence>
<keyword evidence="2" id="KW-0201">Cytochrome c-type biogenesis</keyword>
<evidence type="ECO:0000259" key="5">
    <source>
        <dbReference type="PROSITE" id="PS51352"/>
    </source>
</evidence>
<dbReference type="PROSITE" id="PS51352">
    <property type="entry name" value="THIOREDOXIN_2"/>
    <property type="match status" value="1"/>
</dbReference>
<dbReference type="InterPro" id="IPR025380">
    <property type="entry name" value="DUF4369"/>
</dbReference>
<comment type="caution">
    <text evidence="6">The sequence shown here is derived from an EMBL/GenBank/DDBJ whole genome shotgun (WGS) entry which is preliminary data.</text>
</comment>